<dbReference type="PANTHER" id="PTHR30153:SF2">
    <property type="entry name" value="REPLICATIVE DNA HELICASE"/>
    <property type="match status" value="1"/>
</dbReference>
<evidence type="ECO:0000256" key="12">
    <source>
        <dbReference type="SAM" id="MobiDB-lite"/>
    </source>
</evidence>
<evidence type="ECO:0000256" key="9">
    <source>
        <dbReference type="ARBA" id="ARBA00023235"/>
    </source>
</evidence>
<dbReference type="FunFam" id="3.40.50.300:FF:000076">
    <property type="entry name" value="Replicative DNA helicase"/>
    <property type="match status" value="1"/>
</dbReference>
<dbReference type="Gene3D" id="1.10.860.10">
    <property type="entry name" value="DNAb Helicase, Chain A"/>
    <property type="match status" value="1"/>
</dbReference>
<keyword evidence="5" id="KW-0378">Hydrolase</keyword>
<dbReference type="CDD" id="cd00984">
    <property type="entry name" value="DnaB_C"/>
    <property type="match status" value="1"/>
</dbReference>
<sequence length="463" mass="51569">MAMTAQPPGSPTDPQATLPPHSIESEQAILGAIILSEKAHYAYVVEEEITAADFYRARHRVIFEALLGLFDRGSEIDVLSVTEELKSVGKLEEAGGEEAIQSLVTAVPAVGNLRRYAEIVRETAHLRRLLDTSYRIQSSVYTRDGDPQQIVDEAERSILEIRMGDGGQDFRAVGDVLHQELQRWDDLAKRGESITGIPSGFADLDQITGGFQPGNLIIIAARPSMGKSALVTNIAENVALDKKNPRPVALFSLEMSEGELAQRFIASQATIKGDDLRKGRVRDEKWQRVLKVAGEYERSKLYVDDSSDIGLLDIRAKARRLHQSLRDEGGLGLIIIDYLQLMRADGRYDNRVQQVGEMSRGLKILARELKVPVVALSQLSRGVESRPDKRPMLSDLRESGQIEQDADLVMFIYRDEYYNHEASEDPGVSEIIIGKHRNGALGNVRLTFQHEYPRFRNIAVDAA</sequence>
<dbReference type="EC" id="5.6.2.3" evidence="10"/>
<keyword evidence="7" id="KW-0067">ATP-binding</keyword>
<evidence type="ECO:0000313" key="15">
    <source>
        <dbReference type="EMBL" id="CAB5032216.1"/>
    </source>
</evidence>
<dbReference type="NCBIfam" id="TIGR00665">
    <property type="entry name" value="DnaB"/>
    <property type="match status" value="1"/>
</dbReference>
<dbReference type="PROSITE" id="PS51199">
    <property type="entry name" value="SF4_HELICASE"/>
    <property type="match status" value="1"/>
</dbReference>
<dbReference type="EMBL" id="CAESAO010000005">
    <property type="protein sequence ID" value="CAB4334877.1"/>
    <property type="molecule type" value="Genomic_DNA"/>
</dbReference>
<evidence type="ECO:0000256" key="11">
    <source>
        <dbReference type="ARBA" id="ARBA00048954"/>
    </source>
</evidence>
<evidence type="ECO:0000256" key="6">
    <source>
        <dbReference type="ARBA" id="ARBA00022806"/>
    </source>
</evidence>
<dbReference type="InterPro" id="IPR003593">
    <property type="entry name" value="AAA+_ATPase"/>
</dbReference>
<dbReference type="GO" id="GO:0016787">
    <property type="term" value="F:hydrolase activity"/>
    <property type="evidence" value="ECO:0007669"/>
    <property type="project" value="UniProtKB-KW"/>
</dbReference>
<keyword evidence="6" id="KW-0347">Helicase</keyword>
<dbReference type="AlphaFoldDB" id="A0A6J7RTV5"/>
<gene>
    <name evidence="14" type="ORF">UFOPK3522_00107</name>
    <name evidence="15" type="ORF">UFOPK4175_00452</name>
</gene>
<dbReference type="Pfam" id="PF00772">
    <property type="entry name" value="DnaB"/>
    <property type="match status" value="1"/>
</dbReference>
<evidence type="ECO:0000313" key="14">
    <source>
        <dbReference type="EMBL" id="CAB4334877.1"/>
    </source>
</evidence>
<dbReference type="GO" id="GO:0042802">
    <property type="term" value="F:identical protein binding"/>
    <property type="evidence" value="ECO:0007669"/>
    <property type="project" value="UniProtKB-ARBA"/>
</dbReference>
<feature type="domain" description="SF4 helicase" evidence="13">
    <location>
        <begin position="190"/>
        <end position="462"/>
    </location>
</feature>
<dbReference type="InterPro" id="IPR007692">
    <property type="entry name" value="DNA_helicase_DnaB"/>
</dbReference>
<dbReference type="NCBIfam" id="NF004384">
    <property type="entry name" value="PRK05748.1"/>
    <property type="match status" value="1"/>
</dbReference>
<dbReference type="InterPro" id="IPR036185">
    <property type="entry name" value="DNA_heli_DnaB-like_N_sf"/>
</dbReference>
<dbReference type="GO" id="GO:0005524">
    <property type="term" value="F:ATP binding"/>
    <property type="evidence" value="ECO:0007669"/>
    <property type="project" value="UniProtKB-KW"/>
</dbReference>
<feature type="region of interest" description="Disordered" evidence="12">
    <location>
        <begin position="1"/>
        <end position="20"/>
    </location>
</feature>
<comment type="similarity">
    <text evidence="1">Belongs to the helicase family. DnaB subfamily.</text>
</comment>
<evidence type="ECO:0000259" key="13">
    <source>
        <dbReference type="PROSITE" id="PS51199"/>
    </source>
</evidence>
<evidence type="ECO:0000256" key="5">
    <source>
        <dbReference type="ARBA" id="ARBA00022801"/>
    </source>
</evidence>
<evidence type="ECO:0000256" key="3">
    <source>
        <dbReference type="ARBA" id="ARBA00022705"/>
    </source>
</evidence>
<evidence type="ECO:0000256" key="7">
    <source>
        <dbReference type="ARBA" id="ARBA00022840"/>
    </source>
</evidence>
<dbReference type="SUPFAM" id="SSF52540">
    <property type="entry name" value="P-loop containing nucleoside triphosphate hydrolases"/>
    <property type="match status" value="1"/>
</dbReference>
<evidence type="ECO:0000256" key="10">
    <source>
        <dbReference type="ARBA" id="ARBA00044969"/>
    </source>
</evidence>
<keyword evidence="2" id="KW-0639">Primosome</keyword>
<dbReference type="GO" id="GO:0006269">
    <property type="term" value="P:DNA replication, synthesis of primer"/>
    <property type="evidence" value="ECO:0007669"/>
    <property type="project" value="UniProtKB-KW"/>
</dbReference>
<dbReference type="GO" id="GO:0003677">
    <property type="term" value="F:DNA binding"/>
    <property type="evidence" value="ECO:0007669"/>
    <property type="project" value="UniProtKB-KW"/>
</dbReference>
<proteinExistence type="inferred from homology"/>
<name>A0A6J7RTV5_9ZZZZ</name>
<dbReference type="GO" id="GO:0043139">
    <property type="term" value="F:5'-3' DNA helicase activity"/>
    <property type="evidence" value="ECO:0007669"/>
    <property type="project" value="UniProtKB-EC"/>
</dbReference>
<evidence type="ECO:0000256" key="4">
    <source>
        <dbReference type="ARBA" id="ARBA00022741"/>
    </source>
</evidence>
<protein>
    <recommendedName>
        <fullName evidence="10">DNA 5'-3' helicase</fullName>
        <ecNumber evidence="10">5.6.2.3</ecNumber>
    </recommendedName>
</protein>
<keyword evidence="4" id="KW-0547">Nucleotide-binding</keyword>
<dbReference type="GO" id="GO:1990077">
    <property type="term" value="C:primosome complex"/>
    <property type="evidence" value="ECO:0007669"/>
    <property type="project" value="UniProtKB-KW"/>
</dbReference>
<dbReference type="SMART" id="SM00382">
    <property type="entry name" value="AAA"/>
    <property type="match status" value="1"/>
</dbReference>
<dbReference type="Pfam" id="PF03796">
    <property type="entry name" value="DnaB_C"/>
    <property type="match status" value="1"/>
</dbReference>
<comment type="catalytic activity">
    <reaction evidence="11">
        <text>ATP + H2O = ADP + phosphate + H(+)</text>
        <dbReference type="Rhea" id="RHEA:13065"/>
        <dbReference type="ChEBI" id="CHEBI:15377"/>
        <dbReference type="ChEBI" id="CHEBI:15378"/>
        <dbReference type="ChEBI" id="CHEBI:30616"/>
        <dbReference type="ChEBI" id="CHEBI:43474"/>
        <dbReference type="ChEBI" id="CHEBI:456216"/>
        <dbReference type="EC" id="5.6.2.3"/>
    </reaction>
</comment>
<dbReference type="InterPro" id="IPR007693">
    <property type="entry name" value="DNA_helicase_DnaB-like_N"/>
</dbReference>
<evidence type="ECO:0000256" key="1">
    <source>
        <dbReference type="ARBA" id="ARBA00008428"/>
    </source>
</evidence>
<keyword evidence="3" id="KW-0235">DNA replication</keyword>
<accession>A0A6J7RTV5</accession>
<evidence type="ECO:0000256" key="8">
    <source>
        <dbReference type="ARBA" id="ARBA00023125"/>
    </source>
</evidence>
<dbReference type="Gene3D" id="3.40.50.300">
    <property type="entry name" value="P-loop containing nucleotide triphosphate hydrolases"/>
    <property type="match status" value="1"/>
</dbReference>
<keyword evidence="9" id="KW-0413">Isomerase</keyword>
<dbReference type="SUPFAM" id="SSF48024">
    <property type="entry name" value="N-terminal domain of DnaB helicase"/>
    <property type="match status" value="1"/>
</dbReference>
<dbReference type="InterPro" id="IPR007694">
    <property type="entry name" value="DNA_helicase_DnaB-like_C"/>
</dbReference>
<keyword evidence="8" id="KW-0238">DNA-binding</keyword>
<dbReference type="GO" id="GO:0005829">
    <property type="term" value="C:cytosol"/>
    <property type="evidence" value="ECO:0007669"/>
    <property type="project" value="TreeGrafter"/>
</dbReference>
<evidence type="ECO:0000256" key="2">
    <source>
        <dbReference type="ARBA" id="ARBA00022515"/>
    </source>
</evidence>
<organism evidence="15">
    <name type="scientific">freshwater metagenome</name>
    <dbReference type="NCBI Taxonomy" id="449393"/>
    <lineage>
        <taxon>unclassified sequences</taxon>
        <taxon>metagenomes</taxon>
        <taxon>ecological metagenomes</taxon>
    </lineage>
</organism>
<dbReference type="InterPro" id="IPR027417">
    <property type="entry name" value="P-loop_NTPase"/>
</dbReference>
<reference evidence="15" key="1">
    <citation type="submission" date="2020-05" db="EMBL/GenBank/DDBJ databases">
        <authorList>
            <person name="Chiriac C."/>
            <person name="Salcher M."/>
            <person name="Ghai R."/>
            <person name="Kavagutti S V."/>
        </authorList>
    </citation>
    <scope>NUCLEOTIDE SEQUENCE</scope>
</reference>
<dbReference type="InterPro" id="IPR016136">
    <property type="entry name" value="DNA_helicase_N/primase_C"/>
</dbReference>
<dbReference type="EMBL" id="CAFBPX010000058">
    <property type="protein sequence ID" value="CAB5032216.1"/>
    <property type="molecule type" value="Genomic_DNA"/>
</dbReference>
<dbReference type="PANTHER" id="PTHR30153">
    <property type="entry name" value="REPLICATIVE DNA HELICASE DNAB"/>
    <property type="match status" value="1"/>
</dbReference>